<dbReference type="PANTHER" id="PTHR21266:SF59">
    <property type="entry name" value="BLR4922 PROTEIN"/>
    <property type="match status" value="1"/>
</dbReference>
<dbReference type="Gene3D" id="2.102.10.10">
    <property type="entry name" value="Rieske [2Fe-2S] iron-sulphur domain"/>
    <property type="match status" value="1"/>
</dbReference>
<name>I5AW87_EUBC6</name>
<dbReference type="EMBL" id="CM001487">
    <property type="protein sequence ID" value="EIM58060.1"/>
    <property type="molecule type" value="Genomic_DNA"/>
</dbReference>
<sequence length="323" mass="36755">MINNQWYAILSSHKLKRGKVVGVRRFGENLVIFRTDNGQIGCVNSLCAHRKASLAKGCIQDDHVKCPFHGIEYDVSGKCVYVPSEGRASTQDYTRFRMKNYPTKEIGGIIFVWYGDKEPEGEPDVFDVITDSSYAYDHIEDTWNVDYSRVIENQLDVSHLAFVHHNTIGRGNKKVCNGPKVVWLDDNTMQTSANNEIDKGQTPKSSEAAEIKSTNLTFKFPNMWLNHVTDKLLIFAYFVPVDDEHAIIALRFYNKFTGIKFIDKAISWLGSRANKIVERQDKRIVETQIPKKTAIAIGECLVAADLPIMEYRGKRDRLQKSGK</sequence>
<dbReference type="SUPFAM" id="SSF55961">
    <property type="entry name" value="Bet v1-like"/>
    <property type="match status" value="1"/>
</dbReference>
<dbReference type="Gene3D" id="3.90.380.10">
    <property type="entry name" value="Naphthalene 1,2-dioxygenase Alpha Subunit, Chain A, domain 1"/>
    <property type="match status" value="1"/>
</dbReference>
<keyword evidence="3" id="KW-0560">Oxidoreductase</keyword>
<proteinExistence type="predicted"/>
<dbReference type="InterPro" id="IPR036922">
    <property type="entry name" value="Rieske_2Fe-2S_sf"/>
</dbReference>
<accession>I5AW87</accession>
<dbReference type="PROSITE" id="PS51296">
    <property type="entry name" value="RIESKE"/>
    <property type="match status" value="1"/>
</dbReference>
<evidence type="ECO:0000256" key="5">
    <source>
        <dbReference type="ARBA" id="ARBA00023014"/>
    </source>
</evidence>
<dbReference type="PANTHER" id="PTHR21266">
    <property type="entry name" value="IRON-SULFUR DOMAIN CONTAINING PROTEIN"/>
    <property type="match status" value="1"/>
</dbReference>
<evidence type="ECO:0000259" key="6">
    <source>
        <dbReference type="PROSITE" id="PS51296"/>
    </source>
</evidence>
<dbReference type="GO" id="GO:0016705">
    <property type="term" value="F:oxidoreductase activity, acting on paired donors, with incorporation or reduction of molecular oxygen"/>
    <property type="evidence" value="ECO:0007669"/>
    <property type="project" value="UniProtKB-ARBA"/>
</dbReference>
<dbReference type="GO" id="GO:0051537">
    <property type="term" value="F:2 iron, 2 sulfur cluster binding"/>
    <property type="evidence" value="ECO:0007669"/>
    <property type="project" value="UniProtKB-KW"/>
</dbReference>
<dbReference type="GO" id="GO:0004497">
    <property type="term" value="F:monooxygenase activity"/>
    <property type="evidence" value="ECO:0007669"/>
    <property type="project" value="UniProtKB-ARBA"/>
</dbReference>
<dbReference type="Proteomes" id="UP000005753">
    <property type="component" value="Chromosome"/>
</dbReference>
<dbReference type="HOGENOM" id="CLU_039484_1_1_9"/>
<dbReference type="GO" id="GO:0046872">
    <property type="term" value="F:metal ion binding"/>
    <property type="evidence" value="ECO:0007669"/>
    <property type="project" value="UniProtKB-KW"/>
</dbReference>
<evidence type="ECO:0000313" key="7">
    <source>
        <dbReference type="EMBL" id="EIM58060.1"/>
    </source>
</evidence>
<keyword evidence="2" id="KW-0479">Metal-binding</keyword>
<dbReference type="AlphaFoldDB" id="I5AW87"/>
<dbReference type="SUPFAM" id="SSF50022">
    <property type="entry name" value="ISP domain"/>
    <property type="match status" value="1"/>
</dbReference>
<keyword evidence="7" id="KW-0223">Dioxygenase</keyword>
<protein>
    <submittedName>
        <fullName evidence="7">Ring-hydroxylating dioxygenase, large terminal subunit</fullName>
    </submittedName>
</protein>
<reference evidence="7 8" key="1">
    <citation type="submission" date="2010-08" db="EMBL/GenBank/DDBJ databases">
        <authorList>
            <consortium name="US DOE Joint Genome Institute (JGI-PGF)"/>
            <person name="Lucas S."/>
            <person name="Copeland A."/>
            <person name="Lapidus A."/>
            <person name="Cheng J.-F."/>
            <person name="Bruce D."/>
            <person name="Goodwin L."/>
            <person name="Pitluck S."/>
            <person name="Land M.L."/>
            <person name="Hauser L."/>
            <person name="Chang Y.-J."/>
            <person name="Anderson I.J."/>
            <person name="Johnson E."/>
            <person name="Mulhopadhyay B."/>
            <person name="Kyrpides N."/>
            <person name="Woyke T.J."/>
        </authorList>
    </citation>
    <scope>NUCLEOTIDE SEQUENCE [LARGE SCALE GENOMIC DNA]</scope>
    <source>
        <strain evidence="7 8">6</strain>
    </source>
</reference>
<dbReference type="Pfam" id="PF00355">
    <property type="entry name" value="Rieske"/>
    <property type="match status" value="1"/>
</dbReference>
<keyword evidence="5" id="KW-0411">Iron-sulfur</keyword>
<dbReference type="OrthoDB" id="9800776at2"/>
<keyword evidence="1" id="KW-0001">2Fe-2S</keyword>
<dbReference type="eggNOG" id="COG4638">
    <property type="taxonomic scope" value="Bacteria"/>
</dbReference>
<evidence type="ECO:0000256" key="1">
    <source>
        <dbReference type="ARBA" id="ARBA00022714"/>
    </source>
</evidence>
<feature type="domain" description="Rieske" evidence="6">
    <location>
        <begin position="6"/>
        <end position="112"/>
    </location>
</feature>
<evidence type="ECO:0000256" key="4">
    <source>
        <dbReference type="ARBA" id="ARBA00023004"/>
    </source>
</evidence>
<dbReference type="STRING" id="633697.EubceDRAFT1_2319"/>
<organism evidence="7 8">
    <name type="scientific">Eubacterium cellulosolvens (strain ATCC 43171 / JCM 9499 / 6)</name>
    <name type="common">Cillobacterium cellulosolvens</name>
    <dbReference type="NCBI Taxonomy" id="633697"/>
    <lineage>
        <taxon>Bacteria</taxon>
        <taxon>Bacillati</taxon>
        <taxon>Bacillota</taxon>
        <taxon>Clostridia</taxon>
        <taxon>Eubacteriales</taxon>
        <taxon>Eubacteriaceae</taxon>
        <taxon>Eubacterium</taxon>
    </lineage>
</organism>
<evidence type="ECO:0000256" key="3">
    <source>
        <dbReference type="ARBA" id="ARBA00023002"/>
    </source>
</evidence>
<dbReference type="GO" id="GO:0051213">
    <property type="term" value="F:dioxygenase activity"/>
    <property type="evidence" value="ECO:0007669"/>
    <property type="project" value="UniProtKB-KW"/>
</dbReference>
<evidence type="ECO:0000256" key="2">
    <source>
        <dbReference type="ARBA" id="ARBA00022723"/>
    </source>
</evidence>
<keyword evidence="8" id="KW-1185">Reference proteome</keyword>
<gene>
    <name evidence="7" type="ORF">EubceDRAFT1_2319</name>
</gene>
<dbReference type="InterPro" id="IPR044043">
    <property type="entry name" value="VanA_C_cat"/>
</dbReference>
<keyword evidence="4" id="KW-0408">Iron</keyword>
<dbReference type="InterPro" id="IPR050584">
    <property type="entry name" value="Cholesterol_7-desaturase"/>
</dbReference>
<dbReference type="Pfam" id="PF19112">
    <property type="entry name" value="VanA_C"/>
    <property type="match status" value="1"/>
</dbReference>
<dbReference type="InterPro" id="IPR017941">
    <property type="entry name" value="Rieske_2Fe-2S"/>
</dbReference>
<reference evidence="7 8" key="2">
    <citation type="submission" date="2012-02" db="EMBL/GenBank/DDBJ databases">
        <title>Improved High-Quality Draft sequence of Eubacterium cellulosolvens 6.</title>
        <authorList>
            <consortium name="US DOE Joint Genome Institute"/>
            <person name="Lucas S."/>
            <person name="Han J."/>
            <person name="Lapidus A."/>
            <person name="Cheng J.-F."/>
            <person name="Goodwin L."/>
            <person name="Pitluck S."/>
            <person name="Peters L."/>
            <person name="Mikhailova N."/>
            <person name="Gu W."/>
            <person name="Detter J.C."/>
            <person name="Han C."/>
            <person name="Tapia R."/>
            <person name="Land M."/>
            <person name="Hauser L."/>
            <person name="Kyrpides N."/>
            <person name="Ivanova N."/>
            <person name="Pagani I."/>
            <person name="Johnson E."/>
            <person name="Mukhopadhyay B."/>
            <person name="Anderson I."/>
            <person name="Woyke T."/>
        </authorList>
    </citation>
    <scope>NUCLEOTIDE SEQUENCE [LARGE SCALE GENOMIC DNA]</scope>
    <source>
        <strain evidence="7 8">6</strain>
    </source>
</reference>
<evidence type="ECO:0000313" key="8">
    <source>
        <dbReference type="Proteomes" id="UP000005753"/>
    </source>
</evidence>